<keyword evidence="1" id="KW-0175">Coiled coil</keyword>
<gene>
    <name evidence="2" type="ORF">PPRIM_AZ9-3.1.T0490150</name>
</gene>
<feature type="coiled-coil region" evidence="1">
    <location>
        <begin position="31"/>
        <end position="138"/>
    </location>
</feature>
<organism evidence="2 3">
    <name type="scientific">Paramecium primaurelia</name>
    <dbReference type="NCBI Taxonomy" id="5886"/>
    <lineage>
        <taxon>Eukaryota</taxon>
        <taxon>Sar</taxon>
        <taxon>Alveolata</taxon>
        <taxon>Ciliophora</taxon>
        <taxon>Intramacronucleata</taxon>
        <taxon>Oligohymenophorea</taxon>
        <taxon>Peniculida</taxon>
        <taxon>Parameciidae</taxon>
        <taxon>Paramecium</taxon>
    </lineage>
</organism>
<comment type="caution">
    <text evidence="2">The sequence shown here is derived from an EMBL/GenBank/DDBJ whole genome shotgun (WGS) entry which is preliminary data.</text>
</comment>
<evidence type="ECO:0000313" key="3">
    <source>
        <dbReference type="Proteomes" id="UP000688137"/>
    </source>
</evidence>
<evidence type="ECO:0000256" key="1">
    <source>
        <dbReference type="SAM" id="Coils"/>
    </source>
</evidence>
<dbReference type="Proteomes" id="UP000688137">
    <property type="component" value="Unassembled WGS sequence"/>
</dbReference>
<accession>A0A8S1M3T9</accession>
<name>A0A8S1M3T9_PARPR</name>
<evidence type="ECO:0000313" key="2">
    <source>
        <dbReference type="EMBL" id="CAD8072481.1"/>
    </source>
</evidence>
<sequence length="203" mass="24436">MNNNDLLVKQFEVLKKDATTAMQQLAKDYNNVQLVNLAIELNSLLKKYENENHRLRNEIDQLQLQITSDIRIKELQQNLDVANNRYYKIFEQYQNSQQENEKIEKQRKIIEKKTNEFISGLKQQYEEAQQKLIQFYKENQSQNVDKDLVFPPNQQYQKEFEYFKKSFKDVSVQCSFIIKEFEKSIKQAKEEQVSDDEIYTQNL</sequence>
<keyword evidence="3" id="KW-1185">Reference proteome</keyword>
<dbReference type="EMBL" id="CAJJDM010000049">
    <property type="protein sequence ID" value="CAD8072481.1"/>
    <property type="molecule type" value="Genomic_DNA"/>
</dbReference>
<proteinExistence type="predicted"/>
<reference evidence="2" key="1">
    <citation type="submission" date="2021-01" db="EMBL/GenBank/DDBJ databases">
        <authorList>
            <consortium name="Genoscope - CEA"/>
            <person name="William W."/>
        </authorList>
    </citation>
    <scope>NUCLEOTIDE SEQUENCE</scope>
</reference>
<protein>
    <submittedName>
        <fullName evidence="2">Uncharacterized protein</fullName>
    </submittedName>
</protein>
<dbReference type="AlphaFoldDB" id="A0A8S1M3T9"/>